<evidence type="ECO:0000256" key="5">
    <source>
        <dbReference type="ARBA" id="ARBA00023146"/>
    </source>
</evidence>
<dbReference type="SUPFAM" id="SSF47323">
    <property type="entry name" value="Anticodon-binding domain of a subclass of class I aminoacyl-tRNA synthetases"/>
    <property type="match status" value="1"/>
</dbReference>
<dbReference type="Pfam" id="PF00133">
    <property type="entry name" value="tRNA-synt_1"/>
    <property type="match status" value="1"/>
</dbReference>
<proteinExistence type="predicted"/>
<evidence type="ECO:0000256" key="4">
    <source>
        <dbReference type="ARBA" id="ARBA00022917"/>
    </source>
</evidence>
<dbReference type="SUPFAM" id="SSF52374">
    <property type="entry name" value="Nucleotidylyl transferase"/>
    <property type="match status" value="1"/>
</dbReference>
<dbReference type="Gene3D" id="3.40.50.620">
    <property type="entry name" value="HUPs"/>
    <property type="match status" value="1"/>
</dbReference>
<dbReference type="AlphaFoldDB" id="A0A0F9D1K4"/>
<evidence type="ECO:0000259" key="7">
    <source>
        <dbReference type="Pfam" id="PF08264"/>
    </source>
</evidence>
<keyword evidence="3" id="KW-0067">ATP-binding</keyword>
<dbReference type="GO" id="GO:0006428">
    <property type="term" value="P:isoleucyl-tRNA aminoacylation"/>
    <property type="evidence" value="ECO:0007669"/>
    <property type="project" value="TreeGrafter"/>
</dbReference>
<keyword evidence="2" id="KW-0547">Nucleotide-binding</keyword>
<dbReference type="PANTHER" id="PTHR42765:SF1">
    <property type="entry name" value="ISOLEUCINE--TRNA LIGASE, MITOCHONDRIAL"/>
    <property type="match status" value="1"/>
</dbReference>
<evidence type="ECO:0000256" key="3">
    <source>
        <dbReference type="ARBA" id="ARBA00022840"/>
    </source>
</evidence>
<evidence type="ECO:0000256" key="2">
    <source>
        <dbReference type="ARBA" id="ARBA00022741"/>
    </source>
</evidence>
<dbReference type="InterPro" id="IPR050081">
    <property type="entry name" value="Ile-tRNA_ligase"/>
</dbReference>
<reference evidence="8" key="1">
    <citation type="journal article" date="2015" name="Nature">
        <title>Complex archaea that bridge the gap between prokaryotes and eukaryotes.</title>
        <authorList>
            <person name="Spang A."/>
            <person name="Saw J.H."/>
            <person name="Jorgensen S.L."/>
            <person name="Zaremba-Niedzwiedzka K."/>
            <person name="Martijn J."/>
            <person name="Lind A.E."/>
            <person name="van Eijk R."/>
            <person name="Schleper C."/>
            <person name="Guy L."/>
            <person name="Ettema T.J."/>
        </authorList>
    </citation>
    <scope>NUCLEOTIDE SEQUENCE</scope>
</reference>
<dbReference type="InterPro" id="IPR002300">
    <property type="entry name" value="aa-tRNA-synth_Ia"/>
</dbReference>
<dbReference type="GO" id="GO:0000049">
    <property type="term" value="F:tRNA binding"/>
    <property type="evidence" value="ECO:0007669"/>
    <property type="project" value="InterPro"/>
</dbReference>
<feature type="domain" description="Aminoacyl-tRNA synthetase class Ia" evidence="6">
    <location>
        <begin position="32"/>
        <end position="150"/>
    </location>
</feature>
<keyword evidence="1" id="KW-0436">Ligase</keyword>
<dbReference type="CDD" id="cd07960">
    <property type="entry name" value="Anticodon_Ia_Ile_BEm"/>
    <property type="match status" value="1"/>
</dbReference>
<dbReference type="InterPro" id="IPR013155">
    <property type="entry name" value="M/V/L/I-tRNA-synth_anticd-bd"/>
</dbReference>
<dbReference type="EMBL" id="LAZR01030783">
    <property type="protein sequence ID" value="KKL55603.1"/>
    <property type="molecule type" value="Genomic_DNA"/>
</dbReference>
<gene>
    <name evidence="8" type="ORF">LCGC14_2253770</name>
</gene>
<keyword evidence="4" id="KW-0648">Protein biosynthesis</keyword>
<keyword evidence="5" id="KW-0030">Aminoacyl-tRNA synthetase</keyword>
<dbReference type="Pfam" id="PF08264">
    <property type="entry name" value="Anticodon_1"/>
    <property type="match status" value="1"/>
</dbReference>
<sequence>DAWFTKTPAELLAGYDPTDDPAVTTPKGFAVNMLTKGTDIFDVWFESGSSWFAAAVQRKLVDDIPIDMYLEGSDQHRGWFQLSLLPALGVCGKAPFKTVLTHGFVVTEDGYKMSKSLGNAVDAVDQLSKRGADILRLWVAGQNYQDDIRCSDALIAQTEDAYRKIRNTLRFCMGACSDFDPGADATDPADHSVDRWMRLELHQLIRDVRAAYDAYEFHKAMRLLYEFCTVQASSVYLSAVKDRLYCETPGALRRRASQTVIYEMLMALVKLLAPVCPHTCEEAWEQIPHRPADEPASVHLALLPDCDEEMLRLAEELTPVTRDLATFSIDQLEAGPQWVWERLMDLRAAGLVKLEALRNSGVKNPLDAEAVFVVATKNDDVAQLVDIYIRELEDLLGVGHARIERSDELPEGEVVDVRVVDTRGTYERCARSWKRRPDVGSDTTYPDLSARDAAVMKELKE</sequence>
<protein>
    <recommendedName>
        <fullName evidence="9">Isoleucine--tRNA ligase</fullName>
    </recommendedName>
</protein>
<organism evidence="8">
    <name type="scientific">marine sediment metagenome</name>
    <dbReference type="NCBI Taxonomy" id="412755"/>
    <lineage>
        <taxon>unclassified sequences</taxon>
        <taxon>metagenomes</taxon>
        <taxon>ecological metagenomes</taxon>
    </lineage>
</organism>
<evidence type="ECO:0000259" key="6">
    <source>
        <dbReference type="Pfam" id="PF00133"/>
    </source>
</evidence>
<evidence type="ECO:0008006" key="9">
    <source>
        <dbReference type="Google" id="ProtNLM"/>
    </source>
</evidence>
<dbReference type="InterPro" id="IPR014729">
    <property type="entry name" value="Rossmann-like_a/b/a_fold"/>
</dbReference>
<name>A0A0F9D1K4_9ZZZZ</name>
<dbReference type="GO" id="GO:0005829">
    <property type="term" value="C:cytosol"/>
    <property type="evidence" value="ECO:0007669"/>
    <property type="project" value="TreeGrafter"/>
</dbReference>
<evidence type="ECO:0000313" key="8">
    <source>
        <dbReference type="EMBL" id="KKL55603.1"/>
    </source>
</evidence>
<accession>A0A0F9D1K4</accession>
<feature type="non-terminal residue" evidence="8">
    <location>
        <position position="1"/>
    </location>
</feature>
<evidence type="ECO:0000256" key="1">
    <source>
        <dbReference type="ARBA" id="ARBA00022598"/>
    </source>
</evidence>
<dbReference type="GO" id="GO:0005524">
    <property type="term" value="F:ATP binding"/>
    <property type="evidence" value="ECO:0007669"/>
    <property type="project" value="UniProtKB-KW"/>
</dbReference>
<feature type="domain" description="Methionyl/Valyl/Leucyl/Isoleucyl-tRNA synthetase anticodon-binding" evidence="7">
    <location>
        <begin position="194"/>
        <end position="315"/>
    </location>
</feature>
<dbReference type="GO" id="GO:0004822">
    <property type="term" value="F:isoleucine-tRNA ligase activity"/>
    <property type="evidence" value="ECO:0007669"/>
    <property type="project" value="TreeGrafter"/>
</dbReference>
<dbReference type="Gene3D" id="1.10.730.20">
    <property type="match status" value="1"/>
</dbReference>
<dbReference type="PANTHER" id="PTHR42765">
    <property type="entry name" value="SOLEUCYL-TRNA SYNTHETASE"/>
    <property type="match status" value="1"/>
</dbReference>
<dbReference type="InterPro" id="IPR009080">
    <property type="entry name" value="tRNAsynth_Ia_anticodon-bd"/>
</dbReference>
<comment type="caution">
    <text evidence="8">The sequence shown here is derived from an EMBL/GenBank/DDBJ whole genome shotgun (WGS) entry which is preliminary data.</text>
</comment>
<dbReference type="InterPro" id="IPR033708">
    <property type="entry name" value="Anticodon_Ile_BEm"/>
</dbReference>